<protein>
    <recommendedName>
        <fullName evidence="1">Tsg C-terminal domain-containing protein</fullName>
    </recommendedName>
</protein>
<evidence type="ECO:0000313" key="2">
    <source>
        <dbReference type="EMBL" id="PVD20890.1"/>
    </source>
</evidence>
<proteinExistence type="predicted"/>
<dbReference type="PANTHER" id="PTHR12312">
    <property type="entry name" value="TWISTED GASTRULATION PROTEIN HOMOLOG 1-A-RELATED"/>
    <property type="match status" value="1"/>
</dbReference>
<evidence type="ECO:0000313" key="3">
    <source>
        <dbReference type="Proteomes" id="UP000245119"/>
    </source>
</evidence>
<dbReference type="Pfam" id="PF04668">
    <property type="entry name" value="Tsg"/>
    <property type="match status" value="1"/>
</dbReference>
<evidence type="ECO:0000259" key="1">
    <source>
        <dbReference type="Pfam" id="PF04668"/>
    </source>
</evidence>
<dbReference type="AlphaFoldDB" id="A0A2T7NI86"/>
<name>A0A2T7NI86_POMCA</name>
<gene>
    <name evidence="2" type="ORF">C0Q70_19053</name>
</gene>
<sequence>MSRSSYPYTFGVFPTILEWLCPPPDPDDGMYQTSSIENLPDPIPDLFAVLTEEEDAQKRWTTHTYSFNLDNLLFKPGTGHTTELETAYIDKGTTGENTEQPASTIDPATGVMGIHNCTVAFFSQCMSIRKCKTSCKSMGAAKYRWFHEAGCCQCIGSTCIDFGLNEPRCLNCPPGVHTEVDLENTDTHLIYDDFTENGNSVEIEDNSENLKSQAGIASVSDHV</sequence>
<organism evidence="2 3">
    <name type="scientific">Pomacea canaliculata</name>
    <name type="common">Golden apple snail</name>
    <dbReference type="NCBI Taxonomy" id="400727"/>
    <lineage>
        <taxon>Eukaryota</taxon>
        <taxon>Metazoa</taxon>
        <taxon>Spiralia</taxon>
        <taxon>Lophotrochozoa</taxon>
        <taxon>Mollusca</taxon>
        <taxon>Gastropoda</taxon>
        <taxon>Caenogastropoda</taxon>
        <taxon>Architaenioglossa</taxon>
        <taxon>Ampullarioidea</taxon>
        <taxon>Ampullariidae</taxon>
        <taxon>Pomacea</taxon>
    </lineage>
</organism>
<dbReference type="EMBL" id="PZQS01000012">
    <property type="protein sequence ID" value="PVD20890.1"/>
    <property type="molecule type" value="Genomic_DNA"/>
</dbReference>
<dbReference type="PANTHER" id="PTHR12312:SF16">
    <property type="entry name" value="TWISTED GASTRULATION PROTEIN HOMOLOG 1-A-RELATED"/>
    <property type="match status" value="1"/>
</dbReference>
<dbReference type="InterPro" id="IPR006761">
    <property type="entry name" value="Tsg"/>
</dbReference>
<dbReference type="GO" id="GO:0030510">
    <property type="term" value="P:regulation of BMP signaling pathway"/>
    <property type="evidence" value="ECO:0007669"/>
    <property type="project" value="TreeGrafter"/>
</dbReference>
<dbReference type="STRING" id="400727.A0A2T7NI86"/>
<dbReference type="Proteomes" id="UP000245119">
    <property type="component" value="Linkage Group LG12"/>
</dbReference>
<comment type="caution">
    <text evidence="2">The sequence shown here is derived from an EMBL/GenBank/DDBJ whole genome shotgun (WGS) entry which is preliminary data.</text>
</comment>
<accession>A0A2T7NI86</accession>
<feature type="domain" description="Tsg C-terminal" evidence="1">
    <location>
        <begin position="32"/>
        <end position="173"/>
    </location>
</feature>
<dbReference type="OrthoDB" id="10037323at2759"/>
<dbReference type="GO" id="GO:0005615">
    <property type="term" value="C:extracellular space"/>
    <property type="evidence" value="ECO:0007669"/>
    <property type="project" value="TreeGrafter"/>
</dbReference>
<reference evidence="2 3" key="1">
    <citation type="submission" date="2018-04" db="EMBL/GenBank/DDBJ databases">
        <title>The genome of golden apple snail Pomacea canaliculata provides insight into stress tolerance and invasive adaptation.</title>
        <authorList>
            <person name="Liu C."/>
            <person name="Liu B."/>
            <person name="Ren Y."/>
            <person name="Zhang Y."/>
            <person name="Wang H."/>
            <person name="Li S."/>
            <person name="Jiang F."/>
            <person name="Yin L."/>
            <person name="Zhang G."/>
            <person name="Qian W."/>
            <person name="Fan W."/>
        </authorList>
    </citation>
    <scope>NUCLEOTIDE SEQUENCE [LARGE SCALE GENOMIC DNA]</scope>
    <source>
        <strain evidence="2">SZHN2017</strain>
        <tissue evidence="2">Muscle</tissue>
    </source>
</reference>
<keyword evidence="3" id="KW-1185">Reference proteome</keyword>
<dbReference type="InterPro" id="IPR057726">
    <property type="entry name" value="Tsg_C"/>
</dbReference>